<feature type="transmembrane region" description="Helical" evidence="1">
    <location>
        <begin position="21"/>
        <end position="38"/>
    </location>
</feature>
<keyword evidence="1" id="KW-1133">Transmembrane helix</keyword>
<protein>
    <submittedName>
        <fullName evidence="2">Uncharacterized protein</fullName>
    </submittedName>
</protein>
<keyword evidence="1" id="KW-0812">Transmembrane</keyword>
<evidence type="ECO:0000256" key="1">
    <source>
        <dbReference type="SAM" id="Phobius"/>
    </source>
</evidence>
<dbReference type="EMBL" id="ACDY02000023">
    <property type="protein sequence ID" value="EEZ70739.1"/>
    <property type="molecule type" value="Genomic_DNA"/>
</dbReference>
<evidence type="ECO:0000313" key="3">
    <source>
        <dbReference type="Proteomes" id="UP000003294"/>
    </source>
</evidence>
<comment type="caution">
    <text evidence="2">The sequence shown here is derived from an EMBL/GenBank/DDBJ whole genome shotgun (WGS) entry which is preliminary data.</text>
</comment>
<accession>D0W627</accession>
<gene>
    <name evidence="2" type="ORF">NEICINOT_05154</name>
</gene>
<keyword evidence="1" id="KW-0472">Membrane</keyword>
<name>D0W627_NEICI</name>
<organism evidence="2 3">
    <name type="scientific">Neisseria cinerea ATCC 14685</name>
    <dbReference type="NCBI Taxonomy" id="546262"/>
    <lineage>
        <taxon>Bacteria</taxon>
        <taxon>Pseudomonadati</taxon>
        <taxon>Pseudomonadota</taxon>
        <taxon>Betaproteobacteria</taxon>
        <taxon>Neisseriales</taxon>
        <taxon>Neisseriaceae</taxon>
        <taxon>Neisseria</taxon>
    </lineage>
</organism>
<evidence type="ECO:0000313" key="2">
    <source>
        <dbReference type="EMBL" id="EEZ70739.1"/>
    </source>
</evidence>
<reference evidence="2 3" key="1">
    <citation type="submission" date="2009-10" db="EMBL/GenBank/DDBJ databases">
        <authorList>
            <person name="Weinstock G."/>
            <person name="Sodergren E."/>
            <person name="Clifton S."/>
            <person name="Fulton L."/>
            <person name="Fulton B."/>
            <person name="Courtney L."/>
            <person name="Fronick C."/>
            <person name="Harrison M."/>
            <person name="Strong C."/>
            <person name="Farmer C."/>
            <person name="Delahaunty K."/>
            <person name="Markovic C."/>
            <person name="Hall O."/>
            <person name="Minx P."/>
            <person name="Tomlinson C."/>
            <person name="Mitreva M."/>
            <person name="Nelson J."/>
            <person name="Hou S."/>
            <person name="Wollam A."/>
            <person name="Pepin K.H."/>
            <person name="Johnson M."/>
            <person name="Bhonagiri V."/>
            <person name="Nash W.E."/>
            <person name="Warren W."/>
            <person name="Chinwalla A."/>
            <person name="Mardis E.R."/>
            <person name="Wilson R.K."/>
        </authorList>
    </citation>
    <scope>NUCLEOTIDE SEQUENCE [LARGE SCALE GENOMIC DNA]</scope>
    <source>
        <strain evidence="2 3">ATCC 14685</strain>
    </source>
</reference>
<dbReference type="Proteomes" id="UP000003294">
    <property type="component" value="Unassembled WGS sequence"/>
</dbReference>
<proteinExistence type="predicted"/>
<dbReference type="STRING" id="546262.NEICINOT_05154"/>
<dbReference type="AlphaFoldDB" id="D0W627"/>
<sequence>MDNFQLTSQCRLNKENQWFRRHFYISSYFYFLFIHTTIKNNTLSLLNNPISP</sequence>